<organism evidence="3 4">
    <name type="scientific">Hyaloscypha hepaticicola</name>
    <dbReference type="NCBI Taxonomy" id="2082293"/>
    <lineage>
        <taxon>Eukaryota</taxon>
        <taxon>Fungi</taxon>
        <taxon>Dikarya</taxon>
        <taxon>Ascomycota</taxon>
        <taxon>Pezizomycotina</taxon>
        <taxon>Leotiomycetes</taxon>
        <taxon>Helotiales</taxon>
        <taxon>Hyaloscyphaceae</taxon>
        <taxon>Hyaloscypha</taxon>
    </lineage>
</organism>
<accession>A0A2J6PDG4</accession>
<sequence length="235" mass="24025">MHLYRSAPALFALSSLSSLGSSLPFNFLDPLARRATYSVVPVDGGSAATTAASGGDVTIYITENPAPKTIIETDTVAVTEYLVSTKTIQLSGTVQTVLVTITPPAATVTTTGYSIIDVTPAQVTITATPSPSSSSVSTITSFTESSSTVTSTSSTSSSAVVTTAPSTNSTSKLLTIPSPSPSSSLSTSSHTYDNGQWHTYYPAWNASSTAIPSQVGATASGAATPRRLPTKFSLV</sequence>
<dbReference type="STRING" id="1745343.A0A2J6PDG4"/>
<feature type="chain" id="PRO_5014392733" description="REJ domain-containing protein" evidence="2">
    <location>
        <begin position="23"/>
        <end position="235"/>
    </location>
</feature>
<feature type="region of interest" description="Disordered" evidence="1">
    <location>
        <begin position="147"/>
        <end position="189"/>
    </location>
</feature>
<gene>
    <name evidence="3" type="ORF">NA56DRAFT_652743</name>
</gene>
<keyword evidence="4" id="KW-1185">Reference proteome</keyword>
<dbReference type="Proteomes" id="UP000235672">
    <property type="component" value="Unassembled WGS sequence"/>
</dbReference>
<evidence type="ECO:0000313" key="4">
    <source>
        <dbReference type="Proteomes" id="UP000235672"/>
    </source>
</evidence>
<reference evidence="3 4" key="1">
    <citation type="submission" date="2016-05" db="EMBL/GenBank/DDBJ databases">
        <title>A degradative enzymes factory behind the ericoid mycorrhizal symbiosis.</title>
        <authorList>
            <consortium name="DOE Joint Genome Institute"/>
            <person name="Martino E."/>
            <person name="Morin E."/>
            <person name="Grelet G."/>
            <person name="Kuo A."/>
            <person name="Kohler A."/>
            <person name="Daghino S."/>
            <person name="Barry K."/>
            <person name="Choi C."/>
            <person name="Cichocki N."/>
            <person name="Clum A."/>
            <person name="Copeland A."/>
            <person name="Hainaut M."/>
            <person name="Haridas S."/>
            <person name="Labutti K."/>
            <person name="Lindquist E."/>
            <person name="Lipzen A."/>
            <person name="Khouja H.-R."/>
            <person name="Murat C."/>
            <person name="Ohm R."/>
            <person name="Olson A."/>
            <person name="Spatafora J."/>
            <person name="Veneault-Fourrey C."/>
            <person name="Henrissat B."/>
            <person name="Grigoriev I."/>
            <person name="Martin F."/>
            <person name="Perotto S."/>
        </authorList>
    </citation>
    <scope>NUCLEOTIDE SEQUENCE [LARGE SCALE GENOMIC DNA]</scope>
    <source>
        <strain evidence="3 4">UAMH 7357</strain>
    </source>
</reference>
<proteinExistence type="predicted"/>
<feature type="signal peptide" evidence="2">
    <location>
        <begin position="1"/>
        <end position="22"/>
    </location>
</feature>
<dbReference type="EMBL" id="KZ613567">
    <property type="protein sequence ID" value="PMD12077.1"/>
    <property type="molecule type" value="Genomic_DNA"/>
</dbReference>
<evidence type="ECO:0000256" key="2">
    <source>
        <dbReference type="SAM" id="SignalP"/>
    </source>
</evidence>
<name>A0A2J6PDG4_9HELO</name>
<evidence type="ECO:0000313" key="3">
    <source>
        <dbReference type="EMBL" id="PMD12077.1"/>
    </source>
</evidence>
<dbReference type="OrthoDB" id="3564208at2759"/>
<evidence type="ECO:0008006" key="5">
    <source>
        <dbReference type="Google" id="ProtNLM"/>
    </source>
</evidence>
<protein>
    <recommendedName>
        <fullName evidence="5">REJ domain-containing protein</fullName>
    </recommendedName>
</protein>
<dbReference type="AlphaFoldDB" id="A0A2J6PDG4"/>
<evidence type="ECO:0000256" key="1">
    <source>
        <dbReference type="SAM" id="MobiDB-lite"/>
    </source>
</evidence>
<keyword evidence="2" id="KW-0732">Signal</keyword>